<accession>A0ABX5XI51</accession>
<dbReference type="EMBL" id="CP036432">
    <property type="protein sequence ID" value="QDV81663.1"/>
    <property type="molecule type" value="Genomic_DNA"/>
</dbReference>
<sequence>MKDPEITIGQLTLPMSKWCTQFRQKPNEVQARYAKTNLPSHHVVFGVPKMRDGKRHYLQVGNVRMTCGRWARLTCQSQTALAKKVERGVPPLEAIFGSSSN</sequence>
<gene>
    <name evidence="1" type="ORF">TBK1r_05820</name>
</gene>
<protein>
    <submittedName>
        <fullName evidence="1">Uncharacterized protein</fullName>
    </submittedName>
</protein>
<evidence type="ECO:0000313" key="2">
    <source>
        <dbReference type="Proteomes" id="UP000318081"/>
    </source>
</evidence>
<organism evidence="1 2">
    <name type="scientific">Stieleria magnilauensis</name>
    <dbReference type="NCBI Taxonomy" id="2527963"/>
    <lineage>
        <taxon>Bacteria</taxon>
        <taxon>Pseudomonadati</taxon>
        <taxon>Planctomycetota</taxon>
        <taxon>Planctomycetia</taxon>
        <taxon>Pirellulales</taxon>
        <taxon>Pirellulaceae</taxon>
        <taxon>Stieleria</taxon>
    </lineage>
</organism>
<name>A0ABX5XI51_9BACT</name>
<evidence type="ECO:0000313" key="1">
    <source>
        <dbReference type="EMBL" id="QDV81663.1"/>
    </source>
</evidence>
<proteinExistence type="predicted"/>
<reference evidence="1 2" key="1">
    <citation type="submission" date="2019-02" db="EMBL/GenBank/DDBJ databases">
        <title>Deep-cultivation of Planctomycetes and their phenomic and genomic characterization uncovers novel biology.</title>
        <authorList>
            <person name="Wiegand S."/>
            <person name="Jogler M."/>
            <person name="Boedeker C."/>
            <person name="Pinto D."/>
            <person name="Vollmers J."/>
            <person name="Rivas-Marin E."/>
            <person name="Kohn T."/>
            <person name="Peeters S.H."/>
            <person name="Heuer A."/>
            <person name="Rast P."/>
            <person name="Oberbeckmann S."/>
            <person name="Bunk B."/>
            <person name="Jeske O."/>
            <person name="Meyerdierks A."/>
            <person name="Storesund J.E."/>
            <person name="Kallscheuer N."/>
            <person name="Luecker S."/>
            <person name="Lage O.M."/>
            <person name="Pohl T."/>
            <person name="Merkel B.J."/>
            <person name="Hornburger P."/>
            <person name="Mueller R.-W."/>
            <person name="Bruemmer F."/>
            <person name="Labrenz M."/>
            <person name="Spormann A.M."/>
            <person name="Op den Camp H."/>
            <person name="Overmann J."/>
            <person name="Amann R."/>
            <person name="Jetten M.S.M."/>
            <person name="Mascher T."/>
            <person name="Medema M.H."/>
            <person name="Devos D.P."/>
            <person name="Kaster A.-K."/>
            <person name="Ovreas L."/>
            <person name="Rohde M."/>
            <person name="Galperin M.Y."/>
            <person name="Jogler C."/>
        </authorList>
    </citation>
    <scope>NUCLEOTIDE SEQUENCE [LARGE SCALE GENOMIC DNA]</scope>
    <source>
        <strain evidence="1 2">TBK1r</strain>
    </source>
</reference>
<keyword evidence="2" id="KW-1185">Reference proteome</keyword>
<dbReference type="Proteomes" id="UP000318081">
    <property type="component" value="Chromosome"/>
</dbReference>
<dbReference type="RefSeq" id="WP_145207423.1">
    <property type="nucleotide sequence ID" value="NZ_CP036432.1"/>
</dbReference>